<dbReference type="Proteomes" id="UP000723714">
    <property type="component" value="Unassembled WGS sequence"/>
</dbReference>
<dbReference type="EMBL" id="JABACJ020000005">
    <property type="protein sequence ID" value="MBU3875660.1"/>
    <property type="molecule type" value="Genomic_DNA"/>
</dbReference>
<dbReference type="InterPro" id="IPR046240">
    <property type="entry name" value="DUF6273"/>
</dbReference>
<sequence length="215" mass="24656">MAILITKQEQQTDWGALAAGIEEGKIKLNLGDEVKFELKTGEKITAQVVRTAGNGKRTAFVSKECLSEEMPMNKKRTNDCGWKNSDLREKLNTEIFALLPDDLAAVIKPALRRQYVKEYEEVVECEDKLWLPSEYEIHGREIFARHIEGEEQFPFFEDRRNRMKKIGEEGTDTDWFWCESPYASNATYFCHVNYYGNPNSGNASTPLGVPLCFEI</sequence>
<gene>
    <name evidence="2" type="ORF">HGO97_007525</name>
</gene>
<dbReference type="Pfam" id="PF19789">
    <property type="entry name" value="DUF6273"/>
    <property type="match status" value="1"/>
</dbReference>
<organism evidence="2 3">
    <name type="scientific">Faecalicatena faecalis</name>
    <dbReference type="NCBI Taxonomy" id="2726362"/>
    <lineage>
        <taxon>Bacteria</taxon>
        <taxon>Bacillati</taxon>
        <taxon>Bacillota</taxon>
        <taxon>Clostridia</taxon>
        <taxon>Lachnospirales</taxon>
        <taxon>Lachnospiraceae</taxon>
        <taxon>Faecalicatena</taxon>
    </lineage>
</organism>
<proteinExistence type="predicted"/>
<feature type="domain" description="DUF6273" evidence="1">
    <location>
        <begin position="58"/>
        <end position="214"/>
    </location>
</feature>
<name>A0ABS6D234_9FIRM</name>
<reference evidence="2 3" key="1">
    <citation type="submission" date="2021-06" db="EMBL/GenBank/DDBJ databases">
        <title>Faecalicatena sp. nov. isolated from porcine feces.</title>
        <authorList>
            <person name="Oh B.S."/>
            <person name="Lee J.H."/>
        </authorList>
    </citation>
    <scope>NUCLEOTIDE SEQUENCE [LARGE SCALE GENOMIC DNA]</scope>
    <source>
        <strain evidence="2 3">AGMB00832</strain>
    </source>
</reference>
<evidence type="ECO:0000313" key="2">
    <source>
        <dbReference type="EMBL" id="MBU3875660.1"/>
    </source>
</evidence>
<dbReference type="RefSeq" id="WP_216240700.1">
    <property type="nucleotide sequence ID" value="NZ_JABACJ020000005.1"/>
</dbReference>
<protein>
    <recommendedName>
        <fullName evidence="1">DUF6273 domain-containing protein</fullName>
    </recommendedName>
</protein>
<evidence type="ECO:0000259" key="1">
    <source>
        <dbReference type="Pfam" id="PF19789"/>
    </source>
</evidence>
<evidence type="ECO:0000313" key="3">
    <source>
        <dbReference type="Proteomes" id="UP000723714"/>
    </source>
</evidence>
<comment type="caution">
    <text evidence="2">The sequence shown here is derived from an EMBL/GenBank/DDBJ whole genome shotgun (WGS) entry which is preliminary data.</text>
</comment>
<accession>A0ABS6D234</accession>
<keyword evidence="3" id="KW-1185">Reference proteome</keyword>